<evidence type="ECO:0000256" key="5">
    <source>
        <dbReference type="ARBA" id="ARBA00038359"/>
    </source>
</evidence>
<feature type="compositionally biased region" description="Polar residues" evidence="6">
    <location>
        <begin position="322"/>
        <end position="332"/>
    </location>
</feature>
<comment type="similarity">
    <text evidence="5">Belongs to the SAT4 family.</text>
</comment>
<dbReference type="Proteomes" id="UP000756346">
    <property type="component" value="Unassembled WGS sequence"/>
</dbReference>
<comment type="subcellular location">
    <subcellularLocation>
        <location evidence="1">Membrane</location>
        <topology evidence="1">Multi-pass membrane protein</topology>
    </subcellularLocation>
</comment>
<organism evidence="9 10">
    <name type="scientific">Microdochium trichocladiopsis</name>
    <dbReference type="NCBI Taxonomy" id="1682393"/>
    <lineage>
        <taxon>Eukaryota</taxon>
        <taxon>Fungi</taxon>
        <taxon>Dikarya</taxon>
        <taxon>Ascomycota</taxon>
        <taxon>Pezizomycotina</taxon>
        <taxon>Sordariomycetes</taxon>
        <taxon>Xylariomycetidae</taxon>
        <taxon>Xylariales</taxon>
        <taxon>Microdochiaceae</taxon>
        <taxon>Microdochium</taxon>
    </lineage>
</organism>
<protein>
    <recommendedName>
        <fullName evidence="8">Rhodopsin domain-containing protein</fullName>
    </recommendedName>
</protein>
<feature type="domain" description="Rhodopsin" evidence="8">
    <location>
        <begin position="182"/>
        <end position="285"/>
    </location>
</feature>
<feature type="transmembrane region" description="Helical" evidence="7">
    <location>
        <begin position="228"/>
        <end position="249"/>
    </location>
</feature>
<sequence>MSGNTTSATLGRPPNTLDDYYTIRALLRDFGLDKLDPNDGYVLVGPRPPGLPFENKQAGIIVGMVIMMLIIILPTGARLRLRATKQQMVWGPDDWAILLAAVVCFLYPIFQIVMVVDGGGGTHIWDVTYTQYRTFMVFGQASRTVYYVVVGLVKLSITFFFRRLADKASKVWRVVCDFFLATCCINKEYIAKILGIMHVAQGALMLTVPIAILWTVRIDRGKKARLFLNWFVGAVAVVGGMVKTWYFVFSPDMMWTYAENVLLFTSLDLCLGIVTASVPVLDHLLVSSFGFMANKLVSSSSVIRNQGSGTGGVQGSRRPTLKSDQTTRSAGSSALPYSESSENIIKNPNNLELKIMRTMDVNVTYERRNDSISDDCYDEEGVTKTKGV</sequence>
<dbReference type="InterPro" id="IPR052337">
    <property type="entry name" value="SAT4-like"/>
</dbReference>
<dbReference type="RefSeq" id="XP_046017680.1">
    <property type="nucleotide sequence ID" value="XM_046157736.1"/>
</dbReference>
<comment type="caution">
    <text evidence="9">The sequence shown here is derived from an EMBL/GenBank/DDBJ whole genome shotgun (WGS) entry which is preliminary data.</text>
</comment>
<name>A0A9P8YIH2_9PEZI</name>
<feature type="transmembrane region" description="Helical" evidence="7">
    <location>
        <begin position="57"/>
        <end position="74"/>
    </location>
</feature>
<keyword evidence="10" id="KW-1185">Reference proteome</keyword>
<evidence type="ECO:0000256" key="6">
    <source>
        <dbReference type="SAM" id="MobiDB-lite"/>
    </source>
</evidence>
<feature type="domain" description="Rhodopsin" evidence="8">
    <location>
        <begin position="78"/>
        <end position="180"/>
    </location>
</feature>
<feature type="transmembrane region" description="Helical" evidence="7">
    <location>
        <begin position="261"/>
        <end position="286"/>
    </location>
</feature>
<dbReference type="GO" id="GO:0016020">
    <property type="term" value="C:membrane"/>
    <property type="evidence" value="ECO:0007669"/>
    <property type="project" value="UniProtKB-SubCell"/>
</dbReference>
<evidence type="ECO:0000256" key="3">
    <source>
        <dbReference type="ARBA" id="ARBA00022989"/>
    </source>
</evidence>
<dbReference type="Pfam" id="PF20684">
    <property type="entry name" value="Fung_rhodopsin"/>
    <property type="match status" value="2"/>
</dbReference>
<evidence type="ECO:0000259" key="8">
    <source>
        <dbReference type="Pfam" id="PF20684"/>
    </source>
</evidence>
<dbReference type="OrthoDB" id="444631at2759"/>
<dbReference type="AlphaFoldDB" id="A0A9P8YIH2"/>
<keyword evidence="4 7" id="KW-0472">Membrane</keyword>
<evidence type="ECO:0000313" key="9">
    <source>
        <dbReference type="EMBL" id="KAH7039625.1"/>
    </source>
</evidence>
<reference evidence="9" key="1">
    <citation type="journal article" date="2021" name="Nat. Commun.">
        <title>Genetic determinants of endophytism in the Arabidopsis root mycobiome.</title>
        <authorList>
            <person name="Mesny F."/>
            <person name="Miyauchi S."/>
            <person name="Thiergart T."/>
            <person name="Pickel B."/>
            <person name="Atanasova L."/>
            <person name="Karlsson M."/>
            <person name="Huettel B."/>
            <person name="Barry K.W."/>
            <person name="Haridas S."/>
            <person name="Chen C."/>
            <person name="Bauer D."/>
            <person name="Andreopoulos W."/>
            <person name="Pangilinan J."/>
            <person name="LaButti K."/>
            <person name="Riley R."/>
            <person name="Lipzen A."/>
            <person name="Clum A."/>
            <person name="Drula E."/>
            <person name="Henrissat B."/>
            <person name="Kohler A."/>
            <person name="Grigoriev I.V."/>
            <person name="Martin F.M."/>
            <person name="Hacquard S."/>
        </authorList>
    </citation>
    <scope>NUCLEOTIDE SEQUENCE</scope>
    <source>
        <strain evidence="9">MPI-CAGE-CH-0230</strain>
    </source>
</reference>
<dbReference type="PANTHER" id="PTHR33048:SF129">
    <property type="entry name" value="INTEGRAL MEMBRANE PROTEIN-RELATED"/>
    <property type="match status" value="1"/>
</dbReference>
<gene>
    <name evidence="9" type="ORF">B0I36DRAFT_357028</name>
</gene>
<dbReference type="EMBL" id="JAGTJQ010000001">
    <property type="protein sequence ID" value="KAH7039625.1"/>
    <property type="molecule type" value="Genomic_DNA"/>
</dbReference>
<evidence type="ECO:0000313" key="10">
    <source>
        <dbReference type="Proteomes" id="UP000756346"/>
    </source>
</evidence>
<proteinExistence type="inferred from homology"/>
<evidence type="ECO:0000256" key="2">
    <source>
        <dbReference type="ARBA" id="ARBA00022692"/>
    </source>
</evidence>
<evidence type="ECO:0000256" key="4">
    <source>
        <dbReference type="ARBA" id="ARBA00023136"/>
    </source>
</evidence>
<dbReference type="PANTHER" id="PTHR33048">
    <property type="entry name" value="PTH11-LIKE INTEGRAL MEMBRANE PROTEIN (AFU_ORTHOLOGUE AFUA_5G11245)"/>
    <property type="match status" value="1"/>
</dbReference>
<evidence type="ECO:0000256" key="7">
    <source>
        <dbReference type="SAM" id="Phobius"/>
    </source>
</evidence>
<accession>A0A9P8YIH2</accession>
<feature type="transmembrane region" description="Helical" evidence="7">
    <location>
        <begin position="95"/>
        <end position="116"/>
    </location>
</feature>
<feature type="transmembrane region" description="Helical" evidence="7">
    <location>
        <begin position="145"/>
        <end position="164"/>
    </location>
</feature>
<feature type="transmembrane region" description="Helical" evidence="7">
    <location>
        <begin position="196"/>
        <end position="216"/>
    </location>
</feature>
<keyword evidence="3 7" id="KW-1133">Transmembrane helix</keyword>
<feature type="region of interest" description="Disordered" evidence="6">
    <location>
        <begin position="306"/>
        <end position="340"/>
    </location>
</feature>
<keyword evidence="2 7" id="KW-0812">Transmembrane</keyword>
<evidence type="ECO:0000256" key="1">
    <source>
        <dbReference type="ARBA" id="ARBA00004141"/>
    </source>
</evidence>
<dbReference type="InterPro" id="IPR049326">
    <property type="entry name" value="Rhodopsin_dom_fungi"/>
</dbReference>
<dbReference type="GeneID" id="70187282"/>